<protein>
    <submittedName>
        <fullName evidence="3">SAM-dependent methyltransferase</fullName>
    </submittedName>
</protein>
<dbReference type="PANTHER" id="PTHR43861">
    <property type="entry name" value="TRANS-ACONITATE 2-METHYLTRANSFERASE-RELATED"/>
    <property type="match status" value="1"/>
</dbReference>
<gene>
    <name evidence="3" type="ORF">DSCOOX_41850</name>
</gene>
<keyword evidence="3" id="KW-0489">Methyltransferase</keyword>
<dbReference type="GO" id="GO:0032259">
    <property type="term" value="P:methylation"/>
    <property type="evidence" value="ECO:0007669"/>
    <property type="project" value="UniProtKB-KW"/>
</dbReference>
<dbReference type="SUPFAM" id="SSF53335">
    <property type="entry name" value="S-adenosyl-L-methionine-dependent methyltransferases"/>
    <property type="match status" value="1"/>
</dbReference>
<reference evidence="3 4" key="1">
    <citation type="submission" date="2019-11" db="EMBL/GenBank/DDBJ databases">
        <title>Comparative genomics of hydrocarbon-degrading Desulfosarcina strains.</title>
        <authorList>
            <person name="Watanabe M."/>
            <person name="Kojima H."/>
            <person name="Fukui M."/>
        </authorList>
    </citation>
    <scope>NUCLEOTIDE SEQUENCE [LARGE SCALE GENOMIC DNA]</scope>
    <source>
        <strain evidence="4">oXyS1</strain>
    </source>
</reference>
<organism evidence="3 4">
    <name type="scientific">Desulfosarcina ovata subsp. ovata</name>
    <dbReference type="NCBI Taxonomy" id="2752305"/>
    <lineage>
        <taxon>Bacteria</taxon>
        <taxon>Pseudomonadati</taxon>
        <taxon>Thermodesulfobacteriota</taxon>
        <taxon>Desulfobacteria</taxon>
        <taxon>Desulfobacterales</taxon>
        <taxon>Desulfosarcinaceae</taxon>
        <taxon>Desulfosarcina</taxon>
    </lineage>
</organism>
<sequence length="279" mass="32278">MFEDLEKINERPEPFQYYTASDLWTDEHTSKQMLSFHLNEAIDVSSRNAEFINRSVEWIAYEFNIGRDFKIADFGCGPGLYAAPLAKRGANVTGIDFSGRSIECAKEIATREKLNISYVKQNYLEFETEDRFDLVLMIMCDFCALSSTQRKKILSKFHRILKPGGSVLLDVYSLAAFEQREEVATYEVNQLNGFWSPNKYYGFLNTFKYDEEKVVLDKYTIFESDRARQVYNWLQHFAPEDLERKFIAAGFSVKGQYSDVAGTPYDRKSGEFAVIAKRV</sequence>
<evidence type="ECO:0000259" key="2">
    <source>
        <dbReference type="Pfam" id="PF13649"/>
    </source>
</evidence>
<accession>A0A5K8AEF2</accession>
<keyword evidence="4" id="KW-1185">Reference proteome</keyword>
<keyword evidence="1 3" id="KW-0808">Transferase</keyword>
<dbReference type="Pfam" id="PF13649">
    <property type="entry name" value="Methyltransf_25"/>
    <property type="match status" value="1"/>
</dbReference>
<dbReference type="InterPro" id="IPR029063">
    <property type="entry name" value="SAM-dependent_MTases_sf"/>
</dbReference>
<proteinExistence type="predicted"/>
<dbReference type="Gene3D" id="3.40.50.150">
    <property type="entry name" value="Vaccinia Virus protein VP39"/>
    <property type="match status" value="1"/>
</dbReference>
<dbReference type="InterPro" id="IPR041698">
    <property type="entry name" value="Methyltransf_25"/>
</dbReference>
<dbReference type="AlphaFoldDB" id="A0A5K8AEF2"/>
<dbReference type="Proteomes" id="UP000422108">
    <property type="component" value="Chromosome"/>
</dbReference>
<dbReference type="RefSeq" id="WP_155311987.1">
    <property type="nucleotide sequence ID" value="NZ_AP021879.1"/>
</dbReference>
<feature type="domain" description="Methyltransferase" evidence="2">
    <location>
        <begin position="71"/>
        <end position="165"/>
    </location>
</feature>
<dbReference type="EMBL" id="AP021879">
    <property type="protein sequence ID" value="BBO91005.1"/>
    <property type="molecule type" value="Genomic_DNA"/>
</dbReference>
<name>A0A5K8AEF2_9BACT</name>
<evidence type="ECO:0000313" key="3">
    <source>
        <dbReference type="EMBL" id="BBO91005.1"/>
    </source>
</evidence>
<dbReference type="CDD" id="cd02440">
    <property type="entry name" value="AdoMet_MTases"/>
    <property type="match status" value="1"/>
</dbReference>
<dbReference type="GO" id="GO:0008168">
    <property type="term" value="F:methyltransferase activity"/>
    <property type="evidence" value="ECO:0007669"/>
    <property type="project" value="UniProtKB-KW"/>
</dbReference>
<evidence type="ECO:0000256" key="1">
    <source>
        <dbReference type="ARBA" id="ARBA00022679"/>
    </source>
</evidence>
<evidence type="ECO:0000313" key="4">
    <source>
        <dbReference type="Proteomes" id="UP000422108"/>
    </source>
</evidence>